<evidence type="ECO:0000256" key="3">
    <source>
        <dbReference type="SAM" id="SignalP"/>
    </source>
</evidence>
<comment type="catalytic activity">
    <reaction evidence="1">
        <text>[(1-&gt;4)-alpha-D-galacturonosyl methyl ester](n) + n H2O = [(1-&gt;4)-alpha-D-galacturonosyl](n) + n methanol + n H(+)</text>
        <dbReference type="Rhea" id="RHEA:22380"/>
        <dbReference type="Rhea" id="RHEA-COMP:14570"/>
        <dbReference type="Rhea" id="RHEA-COMP:14573"/>
        <dbReference type="ChEBI" id="CHEBI:15377"/>
        <dbReference type="ChEBI" id="CHEBI:15378"/>
        <dbReference type="ChEBI" id="CHEBI:17790"/>
        <dbReference type="ChEBI" id="CHEBI:140522"/>
        <dbReference type="ChEBI" id="CHEBI:140523"/>
        <dbReference type="EC" id="3.1.1.11"/>
    </reaction>
</comment>
<evidence type="ECO:0000313" key="4">
    <source>
        <dbReference type="EMBL" id="TFY50827.1"/>
    </source>
</evidence>
<sequence>MTHLLALSLLAVASVLPASLCLSPPPTRTSPPAGALVVRPTPSSGEFGSLIDAVAALPSGKSAETIFIFPGTYEGQVSIQRSGPVTLLGYSTHPGNVSANTVTLVDSIPASAVGGSNDLSGTLRIHTDNVSVYNLNVRNDFGPGSQAIADTLLANQGTQVYLQGYIEGATDFIFGRLGQAYFEGNTLAVSSAGYVTASGREADNEAICAFPSCPHCAHDIDRAIRDVAADVFNANSVIAAPAPRPTPAGAPTSPALGRYMPADYARVIFKSTTVTLPLNAAIWSEWDGSSDTANVFFAEFNTTGSGIPANAKRPSFATVLTAEQAGTYDVAAAVGSDWAGWVDADYML</sequence>
<dbReference type="PANTHER" id="PTHR31321">
    <property type="entry name" value="ACYL-COA THIOESTER HYDROLASE YBHC-RELATED"/>
    <property type="match status" value="1"/>
</dbReference>
<feature type="active site" evidence="2">
    <location>
        <position position="171"/>
    </location>
</feature>
<dbReference type="Gene3D" id="2.160.20.10">
    <property type="entry name" value="Single-stranded right-handed beta-helix, Pectin lyase-like"/>
    <property type="match status" value="1"/>
</dbReference>
<dbReference type="STRING" id="205917.A0A4Y9XN87"/>
<dbReference type="PROSITE" id="PS00503">
    <property type="entry name" value="PECTINESTERASE_2"/>
    <property type="match status" value="1"/>
</dbReference>
<proteinExistence type="predicted"/>
<dbReference type="GO" id="GO:0045490">
    <property type="term" value="P:pectin catabolic process"/>
    <property type="evidence" value="ECO:0007669"/>
    <property type="project" value="UniProtKB-UniPathway"/>
</dbReference>
<dbReference type="UniPathway" id="UPA00545">
    <property type="reaction ID" value="UER00823"/>
</dbReference>
<dbReference type="InterPro" id="IPR033131">
    <property type="entry name" value="Pectinesterase_Asp_AS"/>
</dbReference>
<gene>
    <name evidence="4" type="ORF">EVG20_g11307</name>
</gene>
<comment type="caution">
    <text evidence="4">The sequence shown here is derived from an EMBL/GenBank/DDBJ whole genome shotgun (WGS) entry which is preliminary data.</text>
</comment>
<organism evidence="4 5">
    <name type="scientific">Dentipellis fragilis</name>
    <dbReference type="NCBI Taxonomy" id="205917"/>
    <lineage>
        <taxon>Eukaryota</taxon>
        <taxon>Fungi</taxon>
        <taxon>Dikarya</taxon>
        <taxon>Basidiomycota</taxon>
        <taxon>Agaricomycotina</taxon>
        <taxon>Agaricomycetes</taxon>
        <taxon>Russulales</taxon>
        <taxon>Hericiaceae</taxon>
        <taxon>Dentipellis</taxon>
    </lineage>
</organism>
<accession>A0A4Y9XN87</accession>
<dbReference type="PANTHER" id="PTHR31321:SF127">
    <property type="entry name" value="PECTINESTERASE"/>
    <property type="match status" value="1"/>
</dbReference>
<dbReference type="InterPro" id="IPR012334">
    <property type="entry name" value="Pectin_lyas_fold"/>
</dbReference>
<keyword evidence="5" id="KW-1185">Reference proteome</keyword>
<feature type="chain" id="PRO_5035896854" evidence="3">
    <location>
        <begin position="22"/>
        <end position="348"/>
    </location>
</feature>
<evidence type="ECO:0000313" key="5">
    <source>
        <dbReference type="Proteomes" id="UP000298327"/>
    </source>
</evidence>
<keyword evidence="3" id="KW-0732">Signal</keyword>
<dbReference type="OrthoDB" id="2019149at2759"/>
<name>A0A4Y9XN87_9AGAM</name>
<evidence type="ECO:0000256" key="1">
    <source>
        <dbReference type="ARBA" id="ARBA00047928"/>
    </source>
</evidence>
<reference evidence="4 5" key="1">
    <citation type="submission" date="2019-02" db="EMBL/GenBank/DDBJ databases">
        <title>Genome sequencing of the rare red list fungi Dentipellis fragilis.</title>
        <authorList>
            <person name="Buettner E."/>
            <person name="Kellner H."/>
        </authorList>
    </citation>
    <scope>NUCLEOTIDE SEQUENCE [LARGE SCALE GENOMIC DNA]</scope>
    <source>
        <strain evidence="4 5">DSM 105465</strain>
    </source>
</reference>
<dbReference type="SUPFAM" id="SSF51126">
    <property type="entry name" value="Pectin lyase-like"/>
    <property type="match status" value="1"/>
</dbReference>
<evidence type="ECO:0000256" key="2">
    <source>
        <dbReference type="PROSITE-ProRule" id="PRU10040"/>
    </source>
</evidence>
<dbReference type="EMBL" id="SEOQ01001690">
    <property type="protein sequence ID" value="TFY50827.1"/>
    <property type="molecule type" value="Genomic_DNA"/>
</dbReference>
<dbReference type="AlphaFoldDB" id="A0A4Y9XN87"/>
<dbReference type="GO" id="GO:0030599">
    <property type="term" value="F:pectinesterase activity"/>
    <property type="evidence" value="ECO:0007669"/>
    <property type="project" value="UniProtKB-EC"/>
</dbReference>
<protein>
    <submittedName>
        <fullName evidence="4">Uncharacterized protein</fullName>
    </submittedName>
</protein>
<feature type="signal peptide" evidence="3">
    <location>
        <begin position="1"/>
        <end position="21"/>
    </location>
</feature>
<dbReference type="Proteomes" id="UP000298327">
    <property type="component" value="Unassembled WGS sequence"/>
</dbReference>
<dbReference type="InterPro" id="IPR011050">
    <property type="entry name" value="Pectin_lyase_fold/virulence"/>
</dbReference>